<dbReference type="SUPFAM" id="SSF52777">
    <property type="entry name" value="CoA-dependent acyltransferases"/>
    <property type="match status" value="6"/>
</dbReference>
<protein>
    <submittedName>
        <fullName evidence="8">Non-ribosomal peptide synthase</fullName>
        <ecNumber evidence="8">2.3.1.38</ecNumber>
        <ecNumber evidence="8">6.3.2.26</ecNumber>
    </submittedName>
</protein>
<dbReference type="EC" id="6.3.2.26" evidence="8"/>
<keyword evidence="8" id="KW-0436">Ligase</keyword>
<dbReference type="FunFam" id="3.30.300.30:FF:000010">
    <property type="entry name" value="Enterobactin synthetase component F"/>
    <property type="match status" value="2"/>
</dbReference>
<keyword evidence="6" id="KW-0045">Antibiotic biosynthesis</keyword>
<dbReference type="FunFam" id="3.40.50.980:FF:000002">
    <property type="entry name" value="Enterobactin synthetase component F"/>
    <property type="match status" value="1"/>
</dbReference>
<evidence type="ECO:0000256" key="1">
    <source>
        <dbReference type="ARBA" id="ARBA00001957"/>
    </source>
</evidence>
<dbReference type="PATRIC" id="fig|1126211.3.peg.2113"/>
<evidence type="ECO:0000313" key="9">
    <source>
        <dbReference type="Proteomes" id="UP000002878"/>
    </source>
</evidence>
<dbReference type="NCBIfam" id="TIGR01720">
    <property type="entry name" value="NRPS-para261"/>
    <property type="match status" value="1"/>
</dbReference>
<dbReference type="CDD" id="cd19543">
    <property type="entry name" value="DCL_NRPS"/>
    <property type="match status" value="1"/>
</dbReference>
<dbReference type="InterPro" id="IPR025110">
    <property type="entry name" value="AMP-bd_C"/>
</dbReference>
<sequence length="2568" mass="289279">MAFVTQATEIQDIYPLSYMQEGMLFHSLLDSGSNAYVEQISFTVSGDLCIDTFQKSLDMLVSRYDIFRTIFIKEVPDLEGPQQVVLSRRDTAVQTENISDYSEERQQSIIEEFKETDRNKGFDLQKGPLMRLTLFQTGENRYTCVWTHHHIMMDGWSLGIVLKDFFSMYYAIRNGRPVNLGSPAPYSSYIKWLRSRNKEETSAFWSRCLEDYGEVVSVPQTKNKPAQNGYASEHFQFSLESETVQKLTDIARSTGVTLNTLFTSIWGLLLHRYNGTEDAVFGSVVSGRPSAISGIESMAGLFINTVPVRVRAVGDMTFSSLLKKVQQESLAAEEHSYYPLYDIQNESGLQKDLLNHILVFENYPVQMQAAVNGWQQTESSALSLENFSMAEETNYDLNVVIVPGEEFYVKFSYNAGIYDREDMKRIKGHILEVISCVTEDPDRLLSSISLVPPEEEALIHSFNETNRPYHETTVHGLFEEQAAKTPDQEALRYNGVSWSYKKLNQRANQLAHALREKGARPDQITAVMLRRSMSTVAALLGIWKSGSAYMPIDAEFPPERISFLLRDSEASLLVTEKGLLPLIPPDFKGSVVIMEETVSQQTAPLPPVSDSGNWAYVIYTSGTTGRPKGVLVQHKAISNTLQWRREEYGMTEGDIALHLFSYVFDGSLTSLFTPLLSGACVLLTDEDDAKDVLSIKQKITRHGVSHLLIVPSLYRVLLDSLTKKDAQTLRAVTFAGEAATPDIVEASRNICPNAELLNEYGPTENSVATTILRNLQKSSRITIGRPIANTSVYMMHGDRLQPVGAVGELCISGKGLADGYFQQKELTDKVFTPHPFHEGERLYRTGDAARFLPDGTIEYMGRFDDQVKVRGYRIELGEIETALRSLSGVKEAAVTVRKTADGEQELAAYVVLQNAGVTFKPHAELAGRLPAYMIPGSFTKLTEMPLSVSGKLDRAALPEPKEAERTGDYQAPRTMLETELLSIWQEVLKREHISMRDDFFQIGGQSLKAASLVSNIHKRLQIELAVRHVFEHPTIESMARFLEQRKRGEYAEITPAVAKDLYPLSFAQKRLYALHQLAADSTGYHMPACLELSGRLNRDRLHEAFSALLQRHEALRTSFVLRNGEPMQHIHSHVDLDLTEIHMPSGNLLQEVMETFVKPFDVEKAPLLRVTLAKVTEEHHFLLLDMHHLIADGVSMSVLIQELTDLYRGKELRPLKLQYKDFSVWQHERFAAEEFKRHERYWLETIGENIPVLDLPLDKKRPQLPDFSGSIVRTRLQKESAENLRRLMDETGSTLYMILLASYSLFLSKLSGQEDIVVGSPAAGRSRAELDGVIGMFVNTVAMRSRPKGDKTFRAYLEEVKMLALGAAEHQDFPFEELAQKLDTHREVNRNPLFDAMLVLQNSDDFEVNLPGLVVSSHAVKHDISKFDLTLHAEERPDGSLDFHFEYSTALFEKDTIERWAGHFKELLGQIASDDERKLSDIYLLGINERQMLLQAENQTAEYPRHETIVSLFEAQAEKMPDQIAAVMSDERLTYRELNEKADRIADMLSENGIRSGQIVGIMTERSPDMLIGILGILKAGGAYLPIDPDYPDERISFMLTDSGARVLLTQSGLGISGIDGLPVLYIDKPESVSADRTKEMITPEQPAYVIYTSGTTGKPKGVMTEHRNVISLITHKGLPFDFGSEDVWTLFHSYCFDFSVWEIFGALLYGGKVVIVPKETARDPHLYRQLLQSEGVTVLNQTPTAFSGLIHEEAGHTDRLKLRYVIFGGEALQPGMLKSWKEKYPETELVNMYGITETTVHVTCKKLNMDDIERNKSNIGRPLETLHAFVVDAYMNPQPIGIPGELYIGGEGVARGYVNRDDLTASRFITNPHVSGMRLYRTGDIAKRLTNGELEYVGRKDAQVKVRGHRIELGEIKSALQELSSVKEAAVITRADQHGQHSIYAYAVLHGNEKIKEAEIQASLRAFLPEYMIPARLIELDELPLTANGKLDEKALPQPELNDSLGDDISLRNETEEMMADIWEELLGVEGLGPHAHFFHLGGDSIKALQVCARLKQQGYETTVRELFEHQTLGEVSMRLRKVRRVIDQAPVTGDVPLTPIQHWFLSQSLPHDHFNQSVMLRSADRINESAMRKALAQLAVHHDALRIVCGTQNGSVTQYNRAENLSEEELFTFETHDVRGKGSLQEEHAAIEQAAALIQTSIRLETGPLVAVGLFHANDGDHLLLSIHHLVIDGVSWRILFEDLTACYRQALEGKETALPAKTDSYQTYAKQISDYAKSRRLLQEADYWSEREKAAVEPLPKDARISSNLLKDTDVMTVTLTKQETEQLLTEANRAYTTETGELLLAALSLALNRWTGNETFKISMEGHGREEHLEHLDISRTIGWFTSIYPVLVDASFQDQTDDGERLGYHIKRTKDMMRRIPHKGAGYGVLKYISKLWEETESDSPEISFNYLGQFDREIRSSGFGVSPVKAGNEVSPDWERPYTLDISGSVSSECLSMHVVYNRFQYQKETIEVLTGYFHAFLKQIISHCTGKEEREWSAADFSDEELTLEDLSDIMGAVNKL</sequence>
<dbReference type="InterPro" id="IPR020845">
    <property type="entry name" value="AMP-binding_CS"/>
</dbReference>
<dbReference type="GO" id="GO:0031177">
    <property type="term" value="F:phosphopantetheine binding"/>
    <property type="evidence" value="ECO:0007669"/>
    <property type="project" value="InterPro"/>
</dbReference>
<proteinExistence type="inferred from homology"/>
<dbReference type="GO" id="GO:0005829">
    <property type="term" value="C:cytosol"/>
    <property type="evidence" value="ECO:0007669"/>
    <property type="project" value="TreeGrafter"/>
</dbReference>
<dbReference type="CDD" id="cd17643">
    <property type="entry name" value="A_NRPS_Cytc1-like"/>
    <property type="match status" value="1"/>
</dbReference>
<dbReference type="GO" id="GO:0050564">
    <property type="term" value="F:N-(5-amino-5-carboxypentanoyl)-L-cysteinyl-D-valine synthase activity"/>
    <property type="evidence" value="ECO:0007669"/>
    <property type="project" value="UniProtKB-EC"/>
</dbReference>
<dbReference type="GO" id="GO:0004313">
    <property type="term" value="F:[acyl-carrier-protein] S-acetyltransferase activity"/>
    <property type="evidence" value="ECO:0007669"/>
    <property type="project" value="UniProtKB-EC"/>
</dbReference>
<reference evidence="8 9" key="1">
    <citation type="journal article" date="2012" name="J. Biotechnol.">
        <title>Genome sequence of the plant growth promoting strain Bacillus amyloliquefaciens subsp. plantarum B9601-Y2 and expression of mersacidin and other secondary metabolites.</title>
        <authorList>
            <person name="He P."/>
            <person name="Hao K."/>
            <person name="Blom J."/>
            <person name="Ruckert C."/>
            <person name="Vater J."/>
            <person name="Mao Z."/>
            <person name="Wu Y."/>
            <person name="Hou M."/>
            <person name="He P."/>
            <person name="He Y."/>
            <person name="Borriss R."/>
        </authorList>
    </citation>
    <scope>NUCLEOTIDE SEQUENCE [LARGE SCALE GENOMIC DNA]</scope>
    <source>
        <strain evidence="8">Y2</strain>
    </source>
</reference>
<dbReference type="GO" id="GO:0008610">
    <property type="term" value="P:lipid biosynthetic process"/>
    <property type="evidence" value="ECO:0007669"/>
    <property type="project" value="UniProtKB-ARBA"/>
</dbReference>
<dbReference type="InterPro" id="IPR001242">
    <property type="entry name" value="Condensation_dom"/>
</dbReference>
<dbReference type="PROSITE" id="PS00012">
    <property type="entry name" value="PHOSPHOPANTETHEINE"/>
    <property type="match status" value="1"/>
</dbReference>
<evidence type="ECO:0000256" key="4">
    <source>
        <dbReference type="ARBA" id="ARBA00022553"/>
    </source>
</evidence>
<dbReference type="FunFam" id="3.30.559.10:FF:000012">
    <property type="entry name" value="Non-ribosomal peptide synthetase"/>
    <property type="match status" value="1"/>
</dbReference>
<dbReference type="PANTHER" id="PTHR45527:SF14">
    <property type="entry name" value="PLIPASTATIN SYNTHASE SUBUNIT B"/>
    <property type="match status" value="1"/>
</dbReference>
<dbReference type="InterPro" id="IPR009081">
    <property type="entry name" value="PP-bd_ACP"/>
</dbReference>
<dbReference type="EMBL" id="CP003332">
    <property type="protein sequence ID" value="AFJ62159.1"/>
    <property type="molecule type" value="Genomic_DNA"/>
</dbReference>
<keyword evidence="3" id="KW-0596">Phosphopantetheine</keyword>
<dbReference type="SUPFAM" id="SSF56801">
    <property type="entry name" value="Acetyl-CoA synthetase-like"/>
    <property type="match status" value="2"/>
</dbReference>
<dbReference type="Pfam" id="PF00550">
    <property type="entry name" value="PP-binding"/>
    <property type="match status" value="2"/>
</dbReference>
<gene>
    <name evidence="8" type="primary">fenB</name>
    <name evidence="8" type="ORF">MUS_2205</name>
</gene>
<dbReference type="InterPro" id="IPR010060">
    <property type="entry name" value="NRPS_synth"/>
</dbReference>
<dbReference type="Gene3D" id="3.30.300.30">
    <property type="match status" value="2"/>
</dbReference>
<dbReference type="InterPro" id="IPR036736">
    <property type="entry name" value="ACP-like_sf"/>
</dbReference>
<dbReference type="PROSITE" id="PS50075">
    <property type="entry name" value="CARRIER"/>
    <property type="match status" value="2"/>
</dbReference>
<evidence type="ECO:0000256" key="5">
    <source>
        <dbReference type="ARBA" id="ARBA00022737"/>
    </source>
</evidence>
<organism evidence="8 9">
    <name type="scientific">Bacillus amyloliquefaciens (strain Y2)</name>
    <name type="common">Bacillus amyloliquefaciens subsp. plantarum (strain B9601-Y2)</name>
    <dbReference type="NCBI Taxonomy" id="1155777"/>
    <lineage>
        <taxon>Bacteria</taxon>
        <taxon>Bacillati</taxon>
        <taxon>Bacillota</taxon>
        <taxon>Bacilli</taxon>
        <taxon>Bacillales</taxon>
        <taxon>Bacillaceae</taxon>
        <taxon>Bacillus</taxon>
        <taxon>Bacillus amyloliquefaciens group</taxon>
    </lineage>
</organism>
<evidence type="ECO:0000256" key="3">
    <source>
        <dbReference type="ARBA" id="ARBA00022450"/>
    </source>
</evidence>
<dbReference type="FunFam" id="3.40.50.12780:FF:000012">
    <property type="entry name" value="Non-ribosomal peptide synthetase"/>
    <property type="match status" value="2"/>
</dbReference>
<dbReference type="Gene3D" id="1.10.1200.10">
    <property type="entry name" value="ACP-like"/>
    <property type="match status" value="2"/>
</dbReference>
<dbReference type="EC" id="2.3.1.38" evidence="8"/>
<dbReference type="SMART" id="SM00823">
    <property type="entry name" value="PKS_PP"/>
    <property type="match status" value="2"/>
</dbReference>
<comment type="similarity">
    <text evidence="2">Belongs to the ATP-dependent AMP-binding enzyme family.</text>
</comment>
<accession>I2C685</accession>
<keyword evidence="8" id="KW-0012">Acyltransferase</keyword>
<dbReference type="HOGENOM" id="CLU_000022_0_0_9"/>
<dbReference type="SUPFAM" id="SSF47336">
    <property type="entry name" value="ACP-like"/>
    <property type="match status" value="2"/>
</dbReference>
<dbReference type="FunFam" id="3.40.50.980:FF:000001">
    <property type="entry name" value="Non-ribosomal peptide synthetase"/>
    <property type="match status" value="1"/>
</dbReference>
<dbReference type="Proteomes" id="UP000002878">
    <property type="component" value="Chromosome"/>
</dbReference>
<dbReference type="SMART" id="SM01294">
    <property type="entry name" value="PKS_PP_betabranch"/>
    <property type="match status" value="1"/>
</dbReference>
<dbReference type="GO" id="GO:0017000">
    <property type="term" value="P:antibiotic biosynthetic process"/>
    <property type="evidence" value="ECO:0007669"/>
    <property type="project" value="UniProtKB-KW"/>
</dbReference>
<dbReference type="Gene3D" id="3.40.50.980">
    <property type="match status" value="4"/>
</dbReference>
<feature type="domain" description="Carrier" evidence="7">
    <location>
        <begin position="2011"/>
        <end position="2085"/>
    </location>
</feature>
<name>I2C685_BACAY</name>
<dbReference type="FunFam" id="1.10.1200.10:FF:000005">
    <property type="entry name" value="Nonribosomal peptide synthetase 1"/>
    <property type="match status" value="2"/>
</dbReference>
<dbReference type="PROSITE" id="PS00455">
    <property type="entry name" value="AMP_BINDING"/>
    <property type="match status" value="2"/>
</dbReference>
<dbReference type="Gene3D" id="3.30.559.30">
    <property type="entry name" value="Nonribosomal peptide synthetase, condensation domain"/>
    <property type="match status" value="3"/>
</dbReference>
<dbReference type="InterPro" id="IPR045851">
    <property type="entry name" value="AMP-bd_C_sf"/>
</dbReference>
<dbReference type="Gene3D" id="2.30.38.10">
    <property type="entry name" value="Luciferase, Domain 3"/>
    <property type="match status" value="2"/>
</dbReference>
<evidence type="ECO:0000256" key="2">
    <source>
        <dbReference type="ARBA" id="ARBA00006432"/>
    </source>
</evidence>
<evidence type="ECO:0000256" key="6">
    <source>
        <dbReference type="ARBA" id="ARBA00023194"/>
    </source>
</evidence>
<dbReference type="InterPro" id="IPR010071">
    <property type="entry name" value="AA_adenyl_dom"/>
</dbReference>
<dbReference type="CDD" id="cd19531">
    <property type="entry name" value="LCL_NRPS-like"/>
    <property type="match status" value="1"/>
</dbReference>
<dbReference type="InterPro" id="IPR000873">
    <property type="entry name" value="AMP-dep_synth/lig_dom"/>
</dbReference>
<dbReference type="InterPro" id="IPR006162">
    <property type="entry name" value="Ppantetheine_attach_site"/>
</dbReference>
<feature type="domain" description="Carrier" evidence="7">
    <location>
        <begin position="971"/>
        <end position="1046"/>
    </location>
</feature>
<dbReference type="GO" id="GO:0044550">
    <property type="term" value="P:secondary metabolite biosynthetic process"/>
    <property type="evidence" value="ECO:0007669"/>
    <property type="project" value="UniProtKB-ARBA"/>
</dbReference>
<keyword evidence="4" id="KW-0597">Phosphoprotein</keyword>
<dbReference type="KEGG" id="bqy:MUS_2205"/>
<dbReference type="PANTHER" id="PTHR45527">
    <property type="entry name" value="NONRIBOSOMAL PEPTIDE SYNTHETASE"/>
    <property type="match status" value="1"/>
</dbReference>
<dbReference type="NCBIfam" id="TIGR01733">
    <property type="entry name" value="AA-adenyl-dom"/>
    <property type="match status" value="2"/>
</dbReference>
<dbReference type="Gene3D" id="3.30.559.10">
    <property type="entry name" value="Chloramphenicol acetyltransferase-like domain"/>
    <property type="match status" value="3"/>
</dbReference>
<keyword evidence="8" id="KW-0808">Transferase</keyword>
<dbReference type="InterPro" id="IPR020806">
    <property type="entry name" value="PKS_PP-bd"/>
</dbReference>
<evidence type="ECO:0000313" key="8">
    <source>
        <dbReference type="EMBL" id="AFJ62159.1"/>
    </source>
</evidence>
<dbReference type="Pfam" id="PF13193">
    <property type="entry name" value="AMP-binding_C"/>
    <property type="match status" value="2"/>
</dbReference>
<dbReference type="Pfam" id="PF00668">
    <property type="entry name" value="Condensation"/>
    <property type="match status" value="3"/>
</dbReference>
<dbReference type="NCBIfam" id="NF003417">
    <property type="entry name" value="PRK04813.1"/>
    <property type="match status" value="2"/>
</dbReference>
<dbReference type="Pfam" id="PF00501">
    <property type="entry name" value="AMP-binding"/>
    <property type="match status" value="2"/>
</dbReference>
<dbReference type="CDD" id="cd05930">
    <property type="entry name" value="A_NRPS"/>
    <property type="match status" value="1"/>
</dbReference>
<dbReference type="InterPro" id="IPR023213">
    <property type="entry name" value="CAT-like_dom_sf"/>
</dbReference>
<comment type="cofactor">
    <cofactor evidence="1">
        <name>pantetheine 4'-phosphate</name>
        <dbReference type="ChEBI" id="CHEBI:47942"/>
    </cofactor>
</comment>
<evidence type="ECO:0000259" key="7">
    <source>
        <dbReference type="PROSITE" id="PS50075"/>
    </source>
</evidence>
<dbReference type="CDD" id="cd19534">
    <property type="entry name" value="E_NRPS"/>
    <property type="match status" value="1"/>
</dbReference>
<dbReference type="GO" id="GO:0043041">
    <property type="term" value="P:amino acid activation for nonribosomal peptide biosynthetic process"/>
    <property type="evidence" value="ECO:0007669"/>
    <property type="project" value="TreeGrafter"/>
</dbReference>
<keyword evidence="5" id="KW-0677">Repeat</keyword>